<dbReference type="AlphaFoldDB" id="A0A931IAQ8"/>
<evidence type="ECO:0000313" key="1">
    <source>
        <dbReference type="EMBL" id="MBH0777000.1"/>
    </source>
</evidence>
<dbReference type="EMBL" id="JADMLG010000004">
    <property type="protein sequence ID" value="MBH0777000.1"/>
    <property type="molecule type" value="Genomic_DNA"/>
</dbReference>
<comment type="caution">
    <text evidence="1">The sequence shown here is derived from an EMBL/GenBank/DDBJ whole genome shotgun (WGS) entry which is preliminary data.</text>
</comment>
<dbReference type="Pfam" id="PF15585">
    <property type="entry name" value="Imm7"/>
    <property type="match status" value="1"/>
</dbReference>
<evidence type="ECO:0008006" key="3">
    <source>
        <dbReference type="Google" id="ProtNLM"/>
    </source>
</evidence>
<keyword evidence="2" id="KW-1185">Reference proteome</keyword>
<dbReference type="RefSeq" id="WP_196149340.1">
    <property type="nucleotide sequence ID" value="NZ_JADMLG010000004.1"/>
</dbReference>
<reference evidence="1" key="1">
    <citation type="submission" date="2020-11" db="EMBL/GenBank/DDBJ databases">
        <title>Nocardia NEAU-351.nov., a novel actinomycete isolated from the cow dung.</title>
        <authorList>
            <person name="Zhang X."/>
        </authorList>
    </citation>
    <scope>NUCLEOTIDE SEQUENCE</scope>
    <source>
        <strain evidence="1">NEAU-351</strain>
    </source>
</reference>
<evidence type="ECO:0000313" key="2">
    <source>
        <dbReference type="Proteomes" id="UP000655751"/>
    </source>
</evidence>
<name>A0A931IAQ8_9NOCA</name>
<protein>
    <recommendedName>
        <fullName evidence="3">Immunity protein 7 of polymorphic toxin system</fullName>
    </recommendedName>
</protein>
<gene>
    <name evidence="1" type="ORF">IT779_11960</name>
</gene>
<dbReference type="InterPro" id="IPR028965">
    <property type="entry name" value="Imm7"/>
</dbReference>
<dbReference type="Proteomes" id="UP000655751">
    <property type="component" value="Unassembled WGS sequence"/>
</dbReference>
<sequence length="132" mass="14485">MFEYHGWVTVQHSASDESDAQLEGAYRAAEDIVRSLMSGRGLADIRIVNGVAQVHLAGFLNRRGCEGEEVIDSFCGIGTVAPGSYGMMYIRDDEDRSGLGNEFQVLVMRQGVTAVVRDTHLSPCIPMIEDDF</sequence>
<accession>A0A931IAQ8</accession>
<organism evidence="1 2">
    <name type="scientific">Nocardia bovistercoris</name>
    <dbReference type="NCBI Taxonomy" id="2785916"/>
    <lineage>
        <taxon>Bacteria</taxon>
        <taxon>Bacillati</taxon>
        <taxon>Actinomycetota</taxon>
        <taxon>Actinomycetes</taxon>
        <taxon>Mycobacteriales</taxon>
        <taxon>Nocardiaceae</taxon>
        <taxon>Nocardia</taxon>
    </lineage>
</organism>
<proteinExistence type="predicted"/>